<protein>
    <recommendedName>
        <fullName evidence="4 5">Flagellar hook-basal body complex protein FliE</fullName>
    </recommendedName>
</protein>
<reference evidence="6 7" key="1">
    <citation type="journal article" date="2014" name="Int. J. Syst. Evol. Microbiol.">
        <title>Jeotgalibaca dankookensis gen. nov., sp. nov., a member of the family Carnobacteriaceae, isolated from seujeot (Korean traditional food).</title>
        <authorList>
            <person name="Lee D.G."/>
            <person name="Trujillo M.E."/>
            <person name="Kang H."/>
            <person name="Ahn T.Y."/>
        </authorList>
    </citation>
    <scope>NUCLEOTIDE SEQUENCE [LARGE SCALE GENOMIC DNA]</scope>
    <source>
        <strain evidence="6 7">EX-07</strain>
    </source>
</reference>
<keyword evidence="6" id="KW-0966">Cell projection</keyword>
<evidence type="ECO:0000256" key="3">
    <source>
        <dbReference type="ARBA" id="ARBA00023143"/>
    </source>
</evidence>
<gene>
    <name evidence="4 6" type="primary">fliE</name>
    <name evidence="6" type="ORF">BW727_101870</name>
</gene>
<keyword evidence="7" id="KW-1185">Reference proteome</keyword>
<dbReference type="InterPro" id="IPR001624">
    <property type="entry name" value="FliE"/>
</dbReference>
<evidence type="ECO:0000256" key="4">
    <source>
        <dbReference type="HAMAP-Rule" id="MF_00724"/>
    </source>
</evidence>
<dbReference type="Proteomes" id="UP000188993">
    <property type="component" value="Chromosome"/>
</dbReference>
<comment type="similarity">
    <text evidence="2 4">Belongs to the FliE family.</text>
</comment>
<dbReference type="AlphaFoldDB" id="A0A1S6IRN8"/>
<dbReference type="RefSeq" id="WP_062467799.1">
    <property type="nucleotide sequence ID" value="NZ_BBYN01000003.1"/>
</dbReference>
<accession>A0A1S6IRN8</accession>
<dbReference type="EMBL" id="CP019728">
    <property type="protein sequence ID" value="AQS54194.1"/>
    <property type="molecule type" value="Genomic_DNA"/>
</dbReference>
<dbReference type="NCBIfam" id="TIGR00205">
    <property type="entry name" value="fliE"/>
    <property type="match status" value="1"/>
</dbReference>
<comment type="subcellular location">
    <subcellularLocation>
        <location evidence="1 4">Bacterial flagellum basal body</location>
    </subcellularLocation>
</comment>
<keyword evidence="6" id="KW-0282">Flagellum</keyword>
<name>A0A1S6IRN8_9LACT</name>
<evidence type="ECO:0000313" key="7">
    <source>
        <dbReference type="Proteomes" id="UP000188993"/>
    </source>
</evidence>
<keyword evidence="6" id="KW-0969">Cilium</keyword>
<evidence type="ECO:0000256" key="1">
    <source>
        <dbReference type="ARBA" id="ARBA00004117"/>
    </source>
</evidence>
<dbReference type="PANTHER" id="PTHR34653">
    <property type="match status" value="1"/>
</dbReference>
<dbReference type="STRING" id="708126.BW727_101870"/>
<dbReference type="GO" id="GO:0003774">
    <property type="term" value="F:cytoskeletal motor activity"/>
    <property type="evidence" value="ECO:0007669"/>
    <property type="project" value="InterPro"/>
</dbReference>
<dbReference type="KEGG" id="jda:BW727_101870"/>
<dbReference type="GO" id="GO:0005198">
    <property type="term" value="F:structural molecule activity"/>
    <property type="evidence" value="ECO:0007669"/>
    <property type="project" value="UniProtKB-UniRule"/>
</dbReference>
<organism evidence="6 7">
    <name type="scientific">Jeotgalibaca dankookensis</name>
    <dbReference type="NCBI Taxonomy" id="708126"/>
    <lineage>
        <taxon>Bacteria</taxon>
        <taxon>Bacillati</taxon>
        <taxon>Bacillota</taxon>
        <taxon>Bacilli</taxon>
        <taxon>Lactobacillales</taxon>
        <taxon>Carnobacteriaceae</taxon>
        <taxon>Jeotgalibaca</taxon>
    </lineage>
</organism>
<dbReference type="GO" id="GO:0009425">
    <property type="term" value="C:bacterial-type flagellum basal body"/>
    <property type="evidence" value="ECO:0007669"/>
    <property type="project" value="UniProtKB-SubCell"/>
</dbReference>
<evidence type="ECO:0000256" key="5">
    <source>
        <dbReference type="NCBIfam" id="TIGR00205"/>
    </source>
</evidence>
<evidence type="ECO:0000256" key="2">
    <source>
        <dbReference type="ARBA" id="ARBA00009272"/>
    </source>
</evidence>
<dbReference type="OrthoDB" id="9812413at2"/>
<sequence length="98" mass="10965">MNIEASTRLLLNQLNQTSPIKTATEGDSFTNIFGNAINQLTETQIHADQATQALAMGEDIQLHDVMIQSTEAQLSLELAVQVRNRCLEVYNEVKNMQF</sequence>
<dbReference type="GO" id="GO:0071973">
    <property type="term" value="P:bacterial-type flagellum-dependent cell motility"/>
    <property type="evidence" value="ECO:0007669"/>
    <property type="project" value="InterPro"/>
</dbReference>
<evidence type="ECO:0000313" key="6">
    <source>
        <dbReference type="EMBL" id="AQS54194.1"/>
    </source>
</evidence>
<dbReference type="Pfam" id="PF02049">
    <property type="entry name" value="FliE"/>
    <property type="match status" value="1"/>
</dbReference>
<keyword evidence="3 4" id="KW-0975">Bacterial flagellum</keyword>
<dbReference type="HAMAP" id="MF_00724">
    <property type="entry name" value="FliE"/>
    <property type="match status" value="1"/>
</dbReference>
<dbReference type="PRINTS" id="PR01006">
    <property type="entry name" value="FLGHOOKFLIE"/>
</dbReference>
<proteinExistence type="inferred from homology"/>
<dbReference type="PANTHER" id="PTHR34653:SF1">
    <property type="entry name" value="FLAGELLAR HOOK-BASAL BODY COMPLEX PROTEIN FLIE"/>
    <property type="match status" value="1"/>
</dbReference>